<dbReference type="OrthoDB" id="6229420at2759"/>
<keyword evidence="5 8" id="KW-0472">Membrane</keyword>
<feature type="transmembrane region" description="Helical" evidence="8">
    <location>
        <begin position="100"/>
        <end position="129"/>
    </location>
</feature>
<evidence type="ECO:0000313" key="10">
    <source>
        <dbReference type="EMBL" id="RWS14974.1"/>
    </source>
</evidence>
<evidence type="ECO:0000313" key="9">
    <source>
        <dbReference type="EMBL" id="RWS04408.1"/>
    </source>
</evidence>
<feature type="transmembrane region" description="Helical" evidence="8">
    <location>
        <begin position="835"/>
        <end position="860"/>
    </location>
</feature>
<dbReference type="AlphaFoldDB" id="A0A3S3PLD2"/>
<keyword evidence="6" id="KW-0325">Glycoprotein</keyword>
<dbReference type="Proteomes" id="UP000285301">
    <property type="component" value="Unassembled WGS sequence"/>
</dbReference>
<evidence type="ECO:0000256" key="3">
    <source>
        <dbReference type="ARBA" id="ARBA00022692"/>
    </source>
</evidence>
<dbReference type="PANTHER" id="PTHR22730:SF1">
    <property type="entry name" value="PROMININ-LIKE PROTEIN"/>
    <property type="match status" value="1"/>
</dbReference>
<dbReference type="Pfam" id="PF05478">
    <property type="entry name" value="Prominin"/>
    <property type="match status" value="2"/>
</dbReference>
<feature type="compositionally biased region" description="Pro residues" evidence="7">
    <location>
        <begin position="936"/>
        <end position="953"/>
    </location>
</feature>
<evidence type="ECO:0000256" key="2">
    <source>
        <dbReference type="ARBA" id="ARBA00006058"/>
    </source>
</evidence>
<reference evidence="10" key="2">
    <citation type="submission" date="2018-11" db="EMBL/GenBank/DDBJ databases">
        <title>Trombidioid mite genomics.</title>
        <authorList>
            <person name="Dong X."/>
        </authorList>
    </citation>
    <scope>NUCLEOTIDE SEQUENCE</scope>
    <source>
        <strain evidence="10">UoL-WK</strain>
    </source>
</reference>
<dbReference type="EMBL" id="NCKU01005571">
    <property type="protein sequence ID" value="RWS04408.1"/>
    <property type="molecule type" value="Genomic_DNA"/>
</dbReference>
<organism evidence="10 11">
    <name type="scientific">Dinothrombium tinctorium</name>
    <dbReference type="NCBI Taxonomy" id="1965070"/>
    <lineage>
        <taxon>Eukaryota</taxon>
        <taxon>Metazoa</taxon>
        <taxon>Ecdysozoa</taxon>
        <taxon>Arthropoda</taxon>
        <taxon>Chelicerata</taxon>
        <taxon>Arachnida</taxon>
        <taxon>Acari</taxon>
        <taxon>Acariformes</taxon>
        <taxon>Trombidiformes</taxon>
        <taxon>Prostigmata</taxon>
        <taxon>Anystina</taxon>
        <taxon>Parasitengona</taxon>
        <taxon>Trombidioidea</taxon>
        <taxon>Trombidiidae</taxon>
        <taxon>Dinothrombium</taxon>
    </lineage>
</organism>
<dbReference type="STRING" id="1965070.A0A3S3PLD2"/>
<feature type="transmembrane region" description="Helical" evidence="8">
    <location>
        <begin position="178"/>
        <end position="204"/>
    </location>
</feature>
<sequence>MSELMDVRADEQIIDSSNSVIPWRQINFISPNQQLAQSRWLYQKPLSFSAKGMDHLYLLNQFVIRWLQPPGVPPSIIKKELLENPEYVLRANKVKLLSHFWGMILASTIALCFAVIVPLLGLLLCCCWCSPSSSSKRAKSSSRGRESPLYANAATSDSPRAARKKKSKYKVERGCDPFWRSFCGANLFIFLLFISFFVICAFVTNEYIQNGLHDLPKTLNQSLDDFQLYLNNTQFEVNTLLRTNFRQLEQELDNSLDKSGLIVKNRLAFVSQAIALENLTEIVTKLDNIHGDLVNLSKETDELRSQLHMLQSGLRQTKQKLESVFKECTHPICTNLDRKFKHLKAKFRVSTRLDDLPDLSPLMQNITALLNANIVDEVQRGKGDFDRLSSKIQSAVNDSIPEIKRQIRAVGRELAATARDVNEALRTPFGDIRKAKESVNIGSHYIEKYEIYRWYACLGGASAILIILALYTCGLMCGVCKSQPTVQEYRNRRIKPPSTCPLKCGIILLFMFFGALLLCTIVLFIFGGLFDRVGCYYLENPSDEQAKKLMGILQTIFEKYRVSSMNIIYGSKPNFAEVLSRCHQNMSLYNSLQLYKFNRIQLTADRVVEGFNISDILEFKGRYKIEDRLRTFLAQVDVNPGPIVILTPEGRELLDRLKETSLGTLNFSSFAELIHQQVTPLNLIEFSQELDREAKYLPPSQMDFRSDLKNAALLLDTYQSKVISRVHDIVVNLKTKAEQIEKKAKYGHKGLKEALSELLEQAKKAQHTIRHEGKEIIKKVARQFVSDLSDLIDQYAKHVIFQVENNIGRCEPVSRAVNASIVVFCNEIILPFNGYWLSMASALFLLLPATICAAVLSNLFRKLKRGKGRRQYSGDSSDVALETFDEDDIPLAQVANKEISNPYDVRRNPPTGLFLDGTSSAPSAPLASNDETWSPGAPPPHIYSRPPPYNFAN</sequence>
<keyword evidence="4 8" id="KW-1133">Transmembrane helix</keyword>
<dbReference type="GO" id="GO:0016020">
    <property type="term" value="C:membrane"/>
    <property type="evidence" value="ECO:0007669"/>
    <property type="project" value="UniProtKB-SubCell"/>
</dbReference>
<keyword evidence="3 8" id="KW-0812">Transmembrane</keyword>
<dbReference type="InterPro" id="IPR008795">
    <property type="entry name" value="Prominin"/>
</dbReference>
<evidence type="ECO:0000256" key="6">
    <source>
        <dbReference type="ARBA" id="ARBA00023180"/>
    </source>
</evidence>
<comment type="subcellular location">
    <subcellularLocation>
        <location evidence="1">Membrane</location>
        <topology evidence="1">Multi-pass membrane protein</topology>
    </subcellularLocation>
</comment>
<feature type="transmembrane region" description="Helical" evidence="8">
    <location>
        <begin position="452"/>
        <end position="479"/>
    </location>
</feature>
<gene>
    <name evidence="9" type="ORF">B4U79_08778</name>
    <name evidence="10" type="ORF">B4U79_15328</name>
</gene>
<evidence type="ECO:0000256" key="1">
    <source>
        <dbReference type="ARBA" id="ARBA00004141"/>
    </source>
</evidence>
<accession>A0A3S3PLD2</accession>
<feature type="transmembrane region" description="Helical" evidence="8">
    <location>
        <begin position="500"/>
        <end position="530"/>
    </location>
</feature>
<evidence type="ECO:0000256" key="4">
    <source>
        <dbReference type="ARBA" id="ARBA00022989"/>
    </source>
</evidence>
<comment type="similarity">
    <text evidence="2">Belongs to the prominin family.</text>
</comment>
<feature type="region of interest" description="Disordered" evidence="7">
    <location>
        <begin position="917"/>
        <end position="953"/>
    </location>
</feature>
<evidence type="ECO:0000256" key="5">
    <source>
        <dbReference type="ARBA" id="ARBA00023136"/>
    </source>
</evidence>
<evidence type="ECO:0000256" key="7">
    <source>
        <dbReference type="SAM" id="MobiDB-lite"/>
    </source>
</evidence>
<evidence type="ECO:0000313" key="11">
    <source>
        <dbReference type="Proteomes" id="UP000285301"/>
    </source>
</evidence>
<reference evidence="10 11" key="1">
    <citation type="journal article" date="2018" name="Gigascience">
        <title>Genomes of trombidid mites reveal novel predicted allergens and laterally-transferred genes associated with secondary metabolism.</title>
        <authorList>
            <person name="Dong X."/>
            <person name="Chaisiri K."/>
            <person name="Xia D."/>
            <person name="Armstrong S.D."/>
            <person name="Fang Y."/>
            <person name="Donnelly M.J."/>
            <person name="Kadowaki T."/>
            <person name="McGarry J.W."/>
            <person name="Darby A.C."/>
            <person name="Makepeace B.L."/>
        </authorList>
    </citation>
    <scope>NUCLEOTIDE SEQUENCE [LARGE SCALE GENOMIC DNA]</scope>
    <source>
        <strain evidence="10">UoL-WK</strain>
    </source>
</reference>
<feature type="region of interest" description="Disordered" evidence="7">
    <location>
        <begin position="133"/>
        <end position="161"/>
    </location>
</feature>
<keyword evidence="11" id="KW-1185">Reference proteome</keyword>
<proteinExistence type="inferred from homology"/>
<name>A0A3S3PLD2_9ACAR</name>
<dbReference type="EMBL" id="NCKU01000577">
    <property type="protein sequence ID" value="RWS14974.1"/>
    <property type="molecule type" value="Genomic_DNA"/>
</dbReference>
<protein>
    <submittedName>
        <fullName evidence="10">Prominin-like protein</fullName>
    </submittedName>
</protein>
<evidence type="ECO:0000256" key="8">
    <source>
        <dbReference type="SAM" id="Phobius"/>
    </source>
</evidence>
<comment type="caution">
    <text evidence="10">The sequence shown here is derived from an EMBL/GenBank/DDBJ whole genome shotgun (WGS) entry which is preliminary data.</text>
</comment>
<dbReference type="PANTHER" id="PTHR22730">
    <property type="entry name" value="PROMININ PROM PROTEIN"/>
    <property type="match status" value="1"/>
</dbReference>